<proteinExistence type="predicted"/>
<dbReference type="EnsemblMetazoa" id="AATE002994-RA">
    <property type="protein sequence ID" value="AATE002994-PA.1"/>
    <property type="gene ID" value="AATE002994"/>
</dbReference>
<protein>
    <submittedName>
        <fullName evidence="1">Uncharacterized protein</fullName>
    </submittedName>
</protein>
<dbReference type="VEuPathDB" id="VectorBase:AATE002994"/>
<sequence length="101" mass="10926">MVDPGLQRASPSGANGATLPMDSNDFRLRTSAHRPLFSASLGRRWASCNLAGPALFVGDEHNRMSLVINASRTRLMAVSFLCWARFINRGAGAVIARDAPR</sequence>
<dbReference type="AlphaFoldDB" id="A0A182IPH2"/>
<accession>A0A182IPH2</accession>
<reference evidence="1" key="1">
    <citation type="submission" date="2022-08" db="UniProtKB">
        <authorList>
            <consortium name="EnsemblMetazoa"/>
        </authorList>
    </citation>
    <scope>IDENTIFICATION</scope>
    <source>
        <strain evidence="1">EBRO</strain>
    </source>
</reference>
<name>A0A182IPH2_ANOAO</name>
<organism evidence="1">
    <name type="scientific">Anopheles atroparvus</name>
    <name type="common">European mosquito</name>
    <dbReference type="NCBI Taxonomy" id="41427"/>
    <lineage>
        <taxon>Eukaryota</taxon>
        <taxon>Metazoa</taxon>
        <taxon>Ecdysozoa</taxon>
        <taxon>Arthropoda</taxon>
        <taxon>Hexapoda</taxon>
        <taxon>Insecta</taxon>
        <taxon>Pterygota</taxon>
        <taxon>Neoptera</taxon>
        <taxon>Endopterygota</taxon>
        <taxon>Diptera</taxon>
        <taxon>Nematocera</taxon>
        <taxon>Culicoidea</taxon>
        <taxon>Culicidae</taxon>
        <taxon>Anophelinae</taxon>
        <taxon>Anopheles</taxon>
    </lineage>
</organism>
<evidence type="ECO:0000313" key="1">
    <source>
        <dbReference type="EnsemblMetazoa" id="AATE002994-PA.1"/>
    </source>
</evidence>